<evidence type="ECO:0000313" key="1">
    <source>
        <dbReference type="EMBL" id="UPK92190.1"/>
    </source>
</evidence>
<gene>
    <name evidence="1" type="ORF">LCI18_003125</name>
</gene>
<keyword evidence="2" id="KW-1185">Reference proteome</keyword>
<accession>A0ACD3YTB3</accession>
<reference evidence="1" key="1">
    <citation type="submission" date="2021-11" db="EMBL/GenBank/DDBJ databases">
        <title>Fusarium solani-melongenae Genome sequencing and assembly.</title>
        <authorList>
            <person name="Xie S."/>
            <person name="Huang L."/>
            <person name="Zhang X."/>
        </authorList>
    </citation>
    <scope>NUCLEOTIDE SEQUENCE</scope>
    <source>
        <strain evidence="1">CRI 24-3</strain>
    </source>
</reference>
<dbReference type="EMBL" id="CP090032">
    <property type="protein sequence ID" value="UPK92190.1"/>
    <property type="molecule type" value="Genomic_DNA"/>
</dbReference>
<proteinExistence type="predicted"/>
<protein>
    <submittedName>
        <fullName evidence="1">Uncharacterized protein</fullName>
    </submittedName>
</protein>
<name>A0ACD3YTB3_FUSSC</name>
<organism evidence="1 2">
    <name type="scientific">Fusarium solani subsp. cucurbitae</name>
    <name type="common">Neocosmosporum cucurbitae</name>
    <dbReference type="NCBI Taxonomy" id="2747967"/>
    <lineage>
        <taxon>Eukaryota</taxon>
        <taxon>Fungi</taxon>
        <taxon>Dikarya</taxon>
        <taxon>Ascomycota</taxon>
        <taxon>Pezizomycotina</taxon>
        <taxon>Sordariomycetes</taxon>
        <taxon>Hypocreomycetidae</taxon>
        <taxon>Hypocreales</taxon>
        <taxon>Nectriaceae</taxon>
        <taxon>Fusarium</taxon>
        <taxon>Fusarium solani species complex</taxon>
    </lineage>
</organism>
<evidence type="ECO:0000313" key="2">
    <source>
        <dbReference type="Proteomes" id="UP000830768"/>
    </source>
</evidence>
<sequence>MTGRGKAGTPAPPRLPPRDPTLKTRPVPQSAILGLDADGLLVRDPTWGYFVFVTSYSEAAMENLEPATEKVIEVVRRSLTQSHPRGETNPALGAEAIKRFKLDLIQDPEALQDASDDRIREEFNAMLKGHGLWPAGCGTSGPLRPARRFVCLVFDEATILELASLSLPEDSKDDYETFEQVRIKIIDRAWKRPRSGRGSYPGVDECPLYDLESAYYLTGDGDSGRMMNMYPMRNHFY</sequence>
<dbReference type="Proteomes" id="UP000830768">
    <property type="component" value="Chromosome 3"/>
</dbReference>